<evidence type="ECO:0000313" key="2">
    <source>
        <dbReference type="EMBL" id="PYF05920.1"/>
    </source>
</evidence>
<dbReference type="InterPro" id="IPR010921">
    <property type="entry name" value="Trp_repressor/repl_initiator"/>
</dbReference>
<proteinExistence type="inferred from homology"/>
<dbReference type="InterPro" id="IPR036388">
    <property type="entry name" value="WH-like_DNA-bd_sf"/>
</dbReference>
<dbReference type="PANTHER" id="PTHR37936:SF3">
    <property type="entry name" value="TRANSPOSASE INSC FOR INSERTION ELEMENT IS2A-RELATED"/>
    <property type="match status" value="1"/>
</dbReference>
<name>A0A318TQ45_9RHOB</name>
<sequence length="131" mass="14603">MGSLWTVHGMLEVMDVVDTGRRRRFSREEKIRIVEESFSGPNMARATARRYGIALSGLYLWRRQYQRGELGGEVPAFRAVELFPDGIAPAISTAVTSGLIEIALSNGRRVIVPPDVDTGVLTRFVQILERA</sequence>
<dbReference type="EMBL" id="QJTK01000043">
    <property type="protein sequence ID" value="PYF05920.1"/>
    <property type="molecule type" value="Genomic_DNA"/>
</dbReference>
<accession>A0A318TQ45</accession>
<gene>
    <name evidence="2" type="ORF">C8J30_1434</name>
</gene>
<dbReference type="AlphaFoldDB" id="A0A318TQ45"/>
<dbReference type="NCBIfam" id="NF047595">
    <property type="entry name" value="IS66_ISRel24_TnpA"/>
    <property type="match status" value="1"/>
</dbReference>
<dbReference type="PANTHER" id="PTHR37936">
    <property type="entry name" value="TRANSPOSASE INSC FOR INSERTION ELEMENT IS2A-RELATED"/>
    <property type="match status" value="1"/>
</dbReference>
<dbReference type="SUPFAM" id="SSF48295">
    <property type="entry name" value="TrpR-like"/>
    <property type="match status" value="1"/>
</dbReference>
<evidence type="ECO:0000256" key="1">
    <source>
        <dbReference type="ARBA" id="ARBA00009964"/>
    </source>
</evidence>
<dbReference type="Proteomes" id="UP000247727">
    <property type="component" value="Unassembled WGS sequence"/>
</dbReference>
<comment type="similarity">
    <text evidence="1">Belongs to the transposase 8 family.</text>
</comment>
<protein>
    <submittedName>
        <fullName evidence="2">Transposase</fullName>
    </submittedName>
</protein>
<comment type="caution">
    <text evidence="2">The sequence shown here is derived from an EMBL/GenBank/DDBJ whole genome shotgun (WGS) entry which is preliminary data.</text>
</comment>
<keyword evidence="3" id="KW-1185">Reference proteome</keyword>
<dbReference type="InterPro" id="IPR002514">
    <property type="entry name" value="Transposase_8"/>
</dbReference>
<dbReference type="Gene3D" id="1.10.10.10">
    <property type="entry name" value="Winged helix-like DNA-binding domain superfamily/Winged helix DNA-binding domain"/>
    <property type="match status" value="1"/>
</dbReference>
<dbReference type="GO" id="GO:0006313">
    <property type="term" value="P:DNA transposition"/>
    <property type="evidence" value="ECO:0007669"/>
    <property type="project" value="InterPro"/>
</dbReference>
<reference evidence="2 3" key="1">
    <citation type="submission" date="2018-06" db="EMBL/GenBank/DDBJ databases">
        <title>Genomic Encyclopedia of Type Strains, Phase III (KMG-III): the genomes of soil and plant-associated and newly described type strains.</title>
        <authorList>
            <person name="Whitman W."/>
        </authorList>
    </citation>
    <scope>NUCLEOTIDE SEQUENCE [LARGE SCALE GENOMIC DNA]</scope>
    <source>
        <strain evidence="2 3">JA737</strain>
    </source>
</reference>
<dbReference type="Pfam" id="PF01527">
    <property type="entry name" value="HTH_Tnp_1"/>
    <property type="match status" value="1"/>
</dbReference>
<dbReference type="GO" id="GO:0043565">
    <property type="term" value="F:sequence-specific DNA binding"/>
    <property type="evidence" value="ECO:0007669"/>
    <property type="project" value="InterPro"/>
</dbReference>
<evidence type="ECO:0000313" key="3">
    <source>
        <dbReference type="Proteomes" id="UP000247727"/>
    </source>
</evidence>
<dbReference type="GO" id="GO:0004803">
    <property type="term" value="F:transposase activity"/>
    <property type="evidence" value="ECO:0007669"/>
    <property type="project" value="InterPro"/>
</dbReference>
<organism evidence="2 3">
    <name type="scientific">Rhodobacter viridis</name>
    <dbReference type="NCBI Taxonomy" id="1054202"/>
    <lineage>
        <taxon>Bacteria</taxon>
        <taxon>Pseudomonadati</taxon>
        <taxon>Pseudomonadota</taxon>
        <taxon>Alphaproteobacteria</taxon>
        <taxon>Rhodobacterales</taxon>
        <taxon>Rhodobacter group</taxon>
        <taxon>Rhodobacter</taxon>
    </lineage>
</organism>